<organism evidence="4 5">
    <name type="scientific">Limosilactobacillus equigenerosi DSM 18793 = JCM 14505</name>
    <dbReference type="NCBI Taxonomy" id="1423742"/>
    <lineage>
        <taxon>Bacteria</taxon>
        <taxon>Bacillati</taxon>
        <taxon>Bacillota</taxon>
        <taxon>Bacilli</taxon>
        <taxon>Lactobacillales</taxon>
        <taxon>Lactobacillaceae</taxon>
        <taxon>Limosilactobacillus</taxon>
    </lineage>
</organism>
<evidence type="ECO:0000259" key="3">
    <source>
        <dbReference type="PROSITE" id="PS50977"/>
    </source>
</evidence>
<feature type="DNA-binding region" description="H-T-H motif" evidence="2">
    <location>
        <begin position="33"/>
        <end position="52"/>
    </location>
</feature>
<gene>
    <name evidence="4" type="ORF">FC21_GL001284</name>
</gene>
<dbReference type="PROSITE" id="PS50977">
    <property type="entry name" value="HTH_TETR_2"/>
    <property type="match status" value="1"/>
</dbReference>
<sequence>MTNKNDLRTRRTQTQIKTSFLKLLKKEPFEKITISQITKPVHLSRRTFYTHYVDKYELMAVIKRETLSTLECLSQQGTNEIKNNDLSDQTIFSFQLVLPYIYEHRLTFQALLVPHNNQTFYYELRNLLLRIINERIHAYGAQVTAKIPPEYVQSILIDSLLGVLMVWINKPVPEKPAEFAKIISQTRLLAPLELLDFES</sequence>
<dbReference type="GO" id="GO:0003677">
    <property type="term" value="F:DNA binding"/>
    <property type="evidence" value="ECO:0007669"/>
    <property type="project" value="UniProtKB-UniRule"/>
</dbReference>
<dbReference type="InterPro" id="IPR039532">
    <property type="entry name" value="TetR_C_Firmicutes"/>
</dbReference>
<dbReference type="STRING" id="417373.GCA_001570685_01383"/>
<evidence type="ECO:0000313" key="5">
    <source>
        <dbReference type="Proteomes" id="UP000051084"/>
    </source>
</evidence>
<protein>
    <recommendedName>
        <fullName evidence="3">HTH tetR-type domain-containing protein</fullName>
    </recommendedName>
</protein>
<comment type="caution">
    <text evidence="4">The sequence shown here is derived from an EMBL/GenBank/DDBJ whole genome shotgun (WGS) entry which is preliminary data.</text>
</comment>
<evidence type="ECO:0000256" key="1">
    <source>
        <dbReference type="ARBA" id="ARBA00023125"/>
    </source>
</evidence>
<dbReference type="Gene3D" id="1.10.357.10">
    <property type="entry name" value="Tetracycline Repressor, domain 2"/>
    <property type="match status" value="1"/>
</dbReference>
<name>A0A0R1UXF9_9LACO</name>
<dbReference type="Pfam" id="PF14278">
    <property type="entry name" value="TetR_C_8"/>
    <property type="match status" value="1"/>
</dbReference>
<dbReference type="SUPFAM" id="SSF46689">
    <property type="entry name" value="Homeodomain-like"/>
    <property type="match status" value="1"/>
</dbReference>
<dbReference type="PATRIC" id="fig|1423742.4.peg.1331"/>
<evidence type="ECO:0000313" key="4">
    <source>
        <dbReference type="EMBL" id="KRL94667.1"/>
    </source>
</evidence>
<accession>A0A0R1UXF9</accession>
<dbReference type="OrthoDB" id="9810250at2"/>
<keyword evidence="1 2" id="KW-0238">DNA-binding</keyword>
<dbReference type="InterPro" id="IPR009057">
    <property type="entry name" value="Homeodomain-like_sf"/>
</dbReference>
<reference evidence="4 5" key="1">
    <citation type="journal article" date="2015" name="Genome Announc.">
        <title>Expanding the biotechnology potential of lactobacilli through comparative genomics of 213 strains and associated genera.</title>
        <authorList>
            <person name="Sun Z."/>
            <person name="Harris H.M."/>
            <person name="McCann A."/>
            <person name="Guo C."/>
            <person name="Argimon S."/>
            <person name="Zhang W."/>
            <person name="Yang X."/>
            <person name="Jeffery I.B."/>
            <person name="Cooney J.C."/>
            <person name="Kagawa T.F."/>
            <person name="Liu W."/>
            <person name="Song Y."/>
            <person name="Salvetti E."/>
            <person name="Wrobel A."/>
            <person name="Rasinkangas P."/>
            <person name="Parkhill J."/>
            <person name="Rea M.C."/>
            <person name="O'Sullivan O."/>
            <person name="Ritari J."/>
            <person name="Douillard F.P."/>
            <person name="Paul Ross R."/>
            <person name="Yang R."/>
            <person name="Briner A.E."/>
            <person name="Felis G.E."/>
            <person name="de Vos W.M."/>
            <person name="Barrangou R."/>
            <person name="Klaenhammer T.R."/>
            <person name="Caufield P.W."/>
            <person name="Cui Y."/>
            <person name="Zhang H."/>
            <person name="O'Toole P.W."/>
        </authorList>
    </citation>
    <scope>NUCLEOTIDE SEQUENCE [LARGE SCALE GENOMIC DNA]</scope>
    <source>
        <strain evidence="4 5">DSM 18793</strain>
    </source>
</reference>
<dbReference type="PANTHER" id="PTHR43479">
    <property type="entry name" value="ACREF/ENVCD OPERON REPRESSOR-RELATED"/>
    <property type="match status" value="1"/>
</dbReference>
<evidence type="ECO:0000256" key="2">
    <source>
        <dbReference type="PROSITE-ProRule" id="PRU00335"/>
    </source>
</evidence>
<dbReference type="AlphaFoldDB" id="A0A0R1UXF9"/>
<dbReference type="EMBL" id="AZGC01000030">
    <property type="protein sequence ID" value="KRL94667.1"/>
    <property type="molecule type" value="Genomic_DNA"/>
</dbReference>
<dbReference type="PANTHER" id="PTHR43479:SF7">
    <property type="entry name" value="TETR-FAMILY TRANSCRIPTIONAL REGULATOR"/>
    <property type="match status" value="1"/>
</dbReference>
<dbReference type="Proteomes" id="UP000051084">
    <property type="component" value="Unassembled WGS sequence"/>
</dbReference>
<dbReference type="InterPro" id="IPR050624">
    <property type="entry name" value="HTH-type_Tx_Regulator"/>
</dbReference>
<proteinExistence type="predicted"/>
<feature type="domain" description="HTH tetR-type" evidence="3">
    <location>
        <begin position="10"/>
        <end position="70"/>
    </location>
</feature>
<dbReference type="RefSeq" id="WP_056995593.1">
    <property type="nucleotide sequence ID" value="NZ_AZGC01000030.1"/>
</dbReference>
<keyword evidence="5" id="KW-1185">Reference proteome</keyword>
<dbReference type="InterPro" id="IPR001647">
    <property type="entry name" value="HTH_TetR"/>
</dbReference>